<name>A0A5N0UMA6_9PSEU</name>
<evidence type="ECO:0000313" key="6">
    <source>
        <dbReference type="Proteomes" id="UP000319769"/>
    </source>
</evidence>
<dbReference type="InterPro" id="IPR013785">
    <property type="entry name" value="Aldolase_TIM"/>
</dbReference>
<feature type="active site" description="Proton donor/acceptor" evidence="3">
    <location>
        <position position="141"/>
    </location>
</feature>
<dbReference type="InterPro" id="IPR002220">
    <property type="entry name" value="DapA-like"/>
</dbReference>
<comment type="similarity">
    <text evidence="2">Belongs to the DapA family.</text>
</comment>
<dbReference type="PIRSF" id="PIRSF001365">
    <property type="entry name" value="DHDPS"/>
    <property type="match status" value="1"/>
</dbReference>
<dbReference type="Pfam" id="PF00701">
    <property type="entry name" value="DHDPS"/>
    <property type="match status" value="1"/>
</dbReference>
<dbReference type="RefSeq" id="WP_144762127.1">
    <property type="nucleotide sequence ID" value="NZ_VMNW02000177.1"/>
</dbReference>
<evidence type="ECO:0000256" key="2">
    <source>
        <dbReference type="PIRNR" id="PIRNR001365"/>
    </source>
</evidence>
<evidence type="ECO:0000256" key="3">
    <source>
        <dbReference type="PIRSR" id="PIRSR001365-1"/>
    </source>
</evidence>
<feature type="active site" description="Schiff-base intermediate with substrate" evidence="3">
    <location>
        <position position="166"/>
    </location>
</feature>
<dbReference type="OrthoDB" id="9778880at2"/>
<evidence type="ECO:0000256" key="1">
    <source>
        <dbReference type="ARBA" id="ARBA00023239"/>
    </source>
</evidence>
<dbReference type="AlphaFoldDB" id="A0A5N0UMA6"/>
<accession>A0A5N0UMA6</accession>
<dbReference type="Proteomes" id="UP000319769">
    <property type="component" value="Unassembled WGS sequence"/>
</dbReference>
<proteinExistence type="inferred from homology"/>
<protein>
    <submittedName>
        <fullName evidence="5">Dihydrodipicolinate synthase family protein</fullName>
    </submittedName>
</protein>
<comment type="caution">
    <text evidence="5">The sequence shown here is derived from an EMBL/GenBank/DDBJ whole genome shotgun (WGS) entry which is preliminary data.</text>
</comment>
<sequence length="301" mass="31676">MELDEVRARLAGVVAITPTPFTAEDTIDVPACERVLGRLVDGGISVLTVNGNTGEFYTLAPAEARALVDLVAEAVPADGILVAGVGFDTATAIESAEYARARGAAAVMVHQPVHPYVSRQGWVDYHRTIASAVPDLAVIPYVRNPQITAGDFTELADACPNVAAVKYAIPDPAQFAKVARGAGIDRFTWIAGLAELSAPAYAAVGAKGFTSGLASAAPELSLRMHAALAAADFPAAMQVWDTIQEFEHLRLARGSADNVSVIKEALHQLGFGRADVRPPASRLDQEAREQVAKILASWGAR</sequence>
<keyword evidence="1 2" id="KW-0456">Lyase</keyword>
<keyword evidence="6" id="KW-1185">Reference proteome</keyword>
<dbReference type="Gene3D" id="3.20.20.70">
    <property type="entry name" value="Aldolase class I"/>
    <property type="match status" value="1"/>
</dbReference>
<dbReference type="SUPFAM" id="SSF51569">
    <property type="entry name" value="Aldolase"/>
    <property type="match status" value="1"/>
</dbReference>
<dbReference type="PANTHER" id="PTHR12128">
    <property type="entry name" value="DIHYDRODIPICOLINATE SYNTHASE"/>
    <property type="match status" value="1"/>
</dbReference>
<dbReference type="GO" id="GO:0008840">
    <property type="term" value="F:4-hydroxy-tetrahydrodipicolinate synthase activity"/>
    <property type="evidence" value="ECO:0007669"/>
    <property type="project" value="TreeGrafter"/>
</dbReference>
<dbReference type="CDD" id="cd00408">
    <property type="entry name" value="DHDPS-like"/>
    <property type="match status" value="1"/>
</dbReference>
<dbReference type="SMART" id="SM01130">
    <property type="entry name" value="DHDPS"/>
    <property type="match status" value="1"/>
</dbReference>
<dbReference type="PANTHER" id="PTHR12128:SF19">
    <property type="entry name" value="5-DEHYDRO-4-DEOXYGLUCARATE DEHYDRATASE 2-RELATED"/>
    <property type="match status" value="1"/>
</dbReference>
<organism evidence="5 6">
    <name type="scientific">Amycolatopsis acidicola</name>
    <dbReference type="NCBI Taxonomy" id="2596893"/>
    <lineage>
        <taxon>Bacteria</taxon>
        <taxon>Bacillati</taxon>
        <taxon>Actinomycetota</taxon>
        <taxon>Actinomycetes</taxon>
        <taxon>Pseudonocardiales</taxon>
        <taxon>Pseudonocardiaceae</taxon>
        <taxon>Amycolatopsis</taxon>
    </lineage>
</organism>
<feature type="binding site" evidence="4">
    <location>
        <position position="53"/>
    </location>
    <ligand>
        <name>pyruvate</name>
        <dbReference type="ChEBI" id="CHEBI:15361"/>
    </ligand>
</feature>
<reference evidence="5" key="1">
    <citation type="submission" date="2019-09" db="EMBL/GenBank/DDBJ databases">
        <authorList>
            <person name="Teo W.F.A."/>
            <person name="Duangmal K."/>
        </authorList>
    </citation>
    <scope>NUCLEOTIDE SEQUENCE [LARGE SCALE GENOMIC DNA]</scope>
    <source>
        <strain evidence="5">K81G1</strain>
    </source>
</reference>
<dbReference type="EMBL" id="VMNW02000177">
    <property type="protein sequence ID" value="KAA9148118.1"/>
    <property type="molecule type" value="Genomic_DNA"/>
</dbReference>
<evidence type="ECO:0000256" key="4">
    <source>
        <dbReference type="PIRSR" id="PIRSR001365-2"/>
    </source>
</evidence>
<gene>
    <name evidence="5" type="ORF">FPZ12_045145</name>
</gene>
<evidence type="ECO:0000313" key="5">
    <source>
        <dbReference type="EMBL" id="KAA9148118.1"/>
    </source>
</evidence>